<dbReference type="EMBL" id="BPQB01000103">
    <property type="protein sequence ID" value="GJE99188.1"/>
    <property type="molecule type" value="Genomic_DNA"/>
</dbReference>
<feature type="transmembrane region" description="Helical" evidence="2">
    <location>
        <begin position="72"/>
        <end position="92"/>
    </location>
</feature>
<gene>
    <name evidence="4" type="ORF">PsYK624_154360</name>
</gene>
<feature type="signal peptide" evidence="3">
    <location>
        <begin position="1"/>
        <end position="19"/>
    </location>
</feature>
<organism evidence="4 5">
    <name type="scientific">Phanerochaete sordida</name>
    <dbReference type="NCBI Taxonomy" id="48140"/>
    <lineage>
        <taxon>Eukaryota</taxon>
        <taxon>Fungi</taxon>
        <taxon>Dikarya</taxon>
        <taxon>Basidiomycota</taxon>
        <taxon>Agaricomycotina</taxon>
        <taxon>Agaricomycetes</taxon>
        <taxon>Polyporales</taxon>
        <taxon>Phanerochaetaceae</taxon>
        <taxon>Phanerochaete</taxon>
    </lineage>
</organism>
<keyword evidence="2" id="KW-0812">Transmembrane</keyword>
<name>A0A9P3GQE7_9APHY</name>
<evidence type="ECO:0000256" key="3">
    <source>
        <dbReference type="SAM" id="SignalP"/>
    </source>
</evidence>
<keyword evidence="3" id="KW-0732">Signal</keyword>
<feature type="chain" id="PRO_5040464905" evidence="3">
    <location>
        <begin position="20"/>
        <end position="231"/>
    </location>
</feature>
<dbReference type="AlphaFoldDB" id="A0A9P3GQE7"/>
<keyword evidence="2" id="KW-1133">Transmembrane helix</keyword>
<evidence type="ECO:0000313" key="5">
    <source>
        <dbReference type="Proteomes" id="UP000703269"/>
    </source>
</evidence>
<keyword evidence="2" id="KW-0472">Membrane</keyword>
<keyword evidence="5" id="KW-1185">Reference proteome</keyword>
<proteinExistence type="predicted"/>
<reference evidence="4 5" key="1">
    <citation type="submission" date="2021-08" db="EMBL/GenBank/DDBJ databases">
        <title>Draft Genome Sequence of Phanerochaete sordida strain YK-624.</title>
        <authorList>
            <person name="Mori T."/>
            <person name="Dohra H."/>
            <person name="Suzuki T."/>
            <person name="Kawagishi H."/>
            <person name="Hirai H."/>
        </authorList>
    </citation>
    <scope>NUCLEOTIDE SEQUENCE [LARGE SCALE GENOMIC DNA]</scope>
    <source>
        <strain evidence="4 5">YK-624</strain>
    </source>
</reference>
<feature type="region of interest" description="Disordered" evidence="1">
    <location>
        <begin position="211"/>
        <end position="231"/>
    </location>
</feature>
<feature type="transmembrane region" description="Helical" evidence="2">
    <location>
        <begin position="104"/>
        <end position="124"/>
    </location>
</feature>
<comment type="caution">
    <text evidence="4">The sequence shown here is derived from an EMBL/GenBank/DDBJ whole genome shotgun (WGS) entry which is preliminary data.</text>
</comment>
<protein>
    <submittedName>
        <fullName evidence="4">Uncharacterized protein</fullName>
    </submittedName>
</protein>
<dbReference type="Proteomes" id="UP000703269">
    <property type="component" value="Unassembled WGS sequence"/>
</dbReference>
<evidence type="ECO:0000256" key="1">
    <source>
        <dbReference type="SAM" id="MobiDB-lite"/>
    </source>
</evidence>
<evidence type="ECO:0000256" key="2">
    <source>
        <dbReference type="SAM" id="Phobius"/>
    </source>
</evidence>
<evidence type="ECO:0000313" key="4">
    <source>
        <dbReference type="EMBL" id="GJE99188.1"/>
    </source>
</evidence>
<accession>A0A9P3GQE7</accession>
<sequence>MDVTLSIVLILLVTCSVSAHYTLTPPNAPPPAQEQAKYTEGGPAQHLQFGERGFTVVHSCAVLKWSMHLANAMAALALLFSAIAHLSPTFITIPHHFPSASLPLPSLALGTLLMALGTSLRLAATRCVRPARPQLHLRARHSRVARARDARAVRLRAAPWLHRHTCVHARASGRTSAPWRCPGRSERSGARAWCRCARCGAARRRGRVRGAHPCDARGAHAKGGRGARGAV</sequence>